<keyword evidence="11" id="KW-1185">Reference proteome</keyword>
<dbReference type="PRINTS" id="PR01243">
    <property type="entry name" value="NUCDPKINASE"/>
</dbReference>
<dbReference type="EMBL" id="JASCXX010000002">
    <property type="protein sequence ID" value="MDI6447724.1"/>
    <property type="molecule type" value="Genomic_DNA"/>
</dbReference>
<evidence type="ECO:0000256" key="7">
    <source>
        <dbReference type="PROSITE-ProRule" id="PRU00706"/>
    </source>
</evidence>
<evidence type="ECO:0000256" key="8">
    <source>
        <dbReference type="RuleBase" id="RU004011"/>
    </source>
</evidence>
<evidence type="ECO:0000259" key="9">
    <source>
        <dbReference type="SMART" id="SM00562"/>
    </source>
</evidence>
<dbReference type="SMART" id="SM00562">
    <property type="entry name" value="NDK"/>
    <property type="match status" value="1"/>
</dbReference>
<dbReference type="GO" id="GO:0006228">
    <property type="term" value="P:UTP biosynthetic process"/>
    <property type="evidence" value="ECO:0007669"/>
    <property type="project" value="InterPro"/>
</dbReference>
<keyword evidence="4" id="KW-0597">Phosphoprotein</keyword>
<evidence type="ECO:0000256" key="2">
    <source>
        <dbReference type="ARBA" id="ARBA00008142"/>
    </source>
</evidence>
<name>A0AAW6TVI2_9BACT</name>
<evidence type="ECO:0000256" key="1">
    <source>
        <dbReference type="ARBA" id="ARBA00001946"/>
    </source>
</evidence>
<comment type="cofactor">
    <cofactor evidence="1">
        <name>Mg(2+)</name>
        <dbReference type="ChEBI" id="CHEBI:18420"/>
    </cofactor>
</comment>
<evidence type="ECO:0000313" key="10">
    <source>
        <dbReference type="EMBL" id="MDI6447724.1"/>
    </source>
</evidence>
<comment type="caution">
    <text evidence="7">Lacks conserved residue(s) required for the propagation of feature annotation.</text>
</comment>
<keyword evidence="5 10" id="KW-0808">Transferase</keyword>
<feature type="domain" description="Nucleoside diphosphate kinase-like" evidence="9">
    <location>
        <begin position="6"/>
        <end position="170"/>
    </location>
</feature>
<dbReference type="GO" id="GO:0004550">
    <property type="term" value="F:nucleoside diphosphate kinase activity"/>
    <property type="evidence" value="ECO:0007669"/>
    <property type="project" value="UniProtKB-EC"/>
</dbReference>
<dbReference type="PANTHER" id="PTHR11349">
    <property type="entry name" value="NUCLEOSIDE DIPHOSPHATE KINASE"/>
    <property type="match status" value="1"/>
</dbReference>
<evidence type="ECO:0000313" key="11">
    <source>
        <dbReference type="Proteomes" id="UP001431776"/>
    </source>
</evidence>
<reference evidence="10" key="1">
    <citation type="submission" date="2023-05" db="EMBL/GenBank/DDBJ databases">
        <title>Anaerotaeda fermentans gen. nov., sp. nov., a novel anaerobic planctomycete of the new family within the order Sedimentisphaerales isolated from Taman Peninsula, Russia.</title>
        <authorList>
            <person name="Khomyakova M.A."/>
            <person name="Merkel A.Y."/>
            <person name="Slobodkin A.I."/>
        </authorList>
    </citation>
    <scope>NUCLEOTIDE SEQUENCE</scope>
    <source>
        <strain evidence="10">M17dextr</strain>
    </source>
</reference>
<dbReference type="GO" id="GO:0006183">
    <property type="term" value="P:GTP biosynthetic process"/>
    <property type="evidence" value="ECO:0007669"/>
    <property type="project" value="InterPro"/>
</dbReference>
<dbReference type="GO" id="GO:0006241">
    <property type="term" value="P:CTP biosynthetic process"/>
    <property type="evidence" value="ECO:0007669"/>
    <property type="project" value="InterPro"/>
</dbReference>
<dbReference type="Proteomes" id="UP001431776">
    <property type="component" value="Unassembled WGS sequence"/>
</dbReference>
<dbReference type="Gene3D" id="3.30.70.141">
    <property type="entry name" value="Nucleoside diphosphate kinase-like domain"/>
    <property type="match status" value="1"/>
</dbReference>
<dbReference type="PROSITE" id="PS51374">
    <property type="entry name" value="NDPK_LIKE"/>
    <property type="match status" value="1"/>
</dbReference>
<evidence type="ECO:0000256" key="4">
    <source>
        <dbReference type="ARBA" id="ARBA00022553"/>
    </source>
</evidence>
<dbReference type="AlphaFoldDB" id="A0AAW6TVI2"/>
<dbReference type="Pfam" id="PF00334">
    <property type="entry name" value="NDK"/>
    <property type="match status" value="1"/>
</dbReference>
<evidence type="ECO:0000256" key="6">
    <source>
        <dbReference type="ARBA" id="ARBA00022777"/>
    </source>
</evidence>
<dbReference type="SUPFAM" id="SSF54919">
    <property type="entry name" value="Nucleoside diphosphate kinase, NDK"/>
    <property type="match status" value="1"/>
</dbReference>
<protein>
    <recommendedName>
        <fullName evidence="3">nucleoside-diphosphate kinase</fullName>
        <ecNumber evidence="3">2.7.4.6</ecNumber>
    </recommendedName>
</protein>
<dbReference type="RefSeq" id="WP_349243136.1">
    <property type="nucleotide sequence ID" value="NZ_JASCXX010000002.1"/>
</dbReference>
<evidence type="ECO:0000256" key="3">
    <source>
        <dbReference type="ARBA" id="ARBA00012966"/>
    </source>
</evidence>
<proteinExistence type="inferred from homology"/>
<accession>A0AAW6TVI2</accession>
<comment type="similarity">
    <text evidence="2 7 8">Belongs to the NDK family.</text>
</comment>
<sequence length="246" mass="27996">MDSNQLEQTLVLIKPDALKNSVTGFILSQLSEFHTGSRFAAAKIVNVHRMLAEEHYAEHRGKAFYAALLDYITGAVHYPVDVWKRRVIAIVYLGPNVLKTVREMAGPTNPHKAREERPGCLRALGTVVPILDAKGNKIDDRMDNLIHASATYEDAEREIKLWFLPHDIPPLMRAYPTEVCETHYYYKDDRLFNTYEPDSVFLLAPGDVVWKSDLEILRQHAQGQPSQGQLNKVVAKYLVNRTAQEQ</sequence>
<dbReference type="EC" id="2.7.4.6" evidence="3"/>
<evidence type="ECO:0000256" key="5">
    <source>
        <dbReference type="ARBA" id="ARBA00022679"/>
    </source>
</evidence>
<dbReference type="InterPro" id="IPR036850">
    <property type="entry name" value="NDK-like_dom_sf"/>
</dbReference>
<dbReference type="InterPro" id="IPR001564">
    <property type="entry name" value="Nucleoside_diP_kinase"/>
</dbReference>
<organism evidence="10 11">
    <name type="scientific">Anaerobaca lacustris</name>
    <dbReference type="NCBI Taxonomy" id="3044600"/>
    <lineage>
        <taxon>Bacteria</taxon>
        <taxon>Pseudomonadati</taxon>
        <taxon>Planctomycetota</taxon>
        <taxon>Phycisphaerae</taxon>
        <taxon>Sedimentisphaerales</taxon>
        <taxon>Anaerobacaceae</taxon>
        <taxon>Anaerobaca</taxon>
    </lineage>
</organism>
<keyword evidence="6 10" id="KW-0418">Kinase</keyword>
<dbReference type="InterPro" id="IPR034907">
    <property type="entry name" value="NDK-like_dom"/>
</dbReference>
<comment type="caution">
    <text evidence="10">The sequence shown here is derived from an EMBL/GenBank/DDBJ whole genome shotgun (WGS) entry which is preliminary data.</text>
</comment>
<gene>
    <name evidence="10" type="ORF">QJ522_01615</name>
</gene>